<reference evidence="3 4" key="1">
    <citation type="submission" date="2018-06" db="EMBL/GenBank/DDBJ databases">
        <authorList>
            <consortium name="Pathogen Informatics"/>
            <person name="Doyle S."/>
        </authorList>
    </citation>
    <scope>NUCLEOTIDE SEQUENCE [LARGE SCALE GENOMIC DNA]</scope>
    <source>
        <strain evidence="3 4">NCTC11388</strain>
    </source>
</reference>
<dbReference type="NCBIfam" id="NF004064">
    <property type="entry name" value="PRK05578.1"/>
    <property type="match status" value="1"/>
</dbReference>
<dbReference type="GO" id="GO:0008270">
    <property type="term" value="F:zinc ion binding"/>
    <property type="evidence" value="ECO:0007669"/>
    <property type="project" value="TreeGrafter"/>
</dbReference>
<comment type="similarity">
    <text evidence="1">Belongs to the cytidine and deoxycytidylate deaminase family.</text>
</comment>
<dbReference type="GO" id="GO:0072527">
    <property type="term" value="P:pyrimidine-containing compound metabolic process"/>
    <property type="evidence" value="ECO:0007669"/>
    <property type="project" value="UniProtKB-ARBA"/>
</dbReference>
<dbReference type="PANTHER" id="PTHR11644">
    <property type="entry name" value="CYTIDINE DEAMINASE"/>
    <property type="match status" value="1"/>
</dbReference>
<dbReference type="CDD" id="cd01283">
    <property type="entry name" value="cytidine_deaminase"/>
    <property type="match status" value="1"/>
</dbReference>
<dbReference type="AlphaFoldDB" id="A0A380BLN9"/>
<dbReference type="RefSeq" id="WP_115169452.1">
    <property type="nucleotide sequence ID" value="NZ_UGYW01000002.1"/>
</dbReference>
<dbReference type="GO" id="GO:0005829">
    <property type="term" value="C:cytosol"/>
    <property type="evidence" value="ECO:0007669"/>
    <property type="project" value="TreeGrafter"/>
</dbReference>
<dbReference type="GO" id="GO:0004126">
    <property type="term" value="F:cytidine deaminase activity"/>
    <property type="evidence" value="ECO:0007669"/>
    <property type="project" value="UniProtKB-EC"/>
</dbReference>
<proteinExistence type="inferred from homology"/>
<organism evidence="3 4">
    <name type="scientific">Sphingobacterium spiritivorum</name>
    <name type="common">Flavobacterium spiritivorum</name>
    <dbReference type="NCBI Taxonomy" id="258"/>
    <lineage>
        <taxon>Bacteria</taxon>
        <taxon>Pseudomonadati</taxon>
        <taxon>Bacteroidota</taxon>
        <taxon>Sphingobacteriia</taxon>
        <taxon>Sphingobacteriales</taxon>
        <taxon>Sphingobacteriaceae</taxon>
        <taxon>Sphingobacterium</taxon>
    </lineage>
</organism>
<dbReference type="SUPFAM" id="SSF53927">
    <property type="entry name" value="Cytidine deaminase-like"/>
    <property type="match status" value="1"/>
</dbReference>
<evidence type="ECO:0000313" key="3">
    <source>
        <dbReference type="EMBL" id="SUJ02923.1"/>
    </source>
</evidence>
<evidence type="ECO:0000259" key="2">
    <source>
        <dbReference type="PROSITE" id="PS51747"/>
    </source>
</evidence>
<dbReference type="InterPro" id="IPR002125">
    <property type="entry name" value="CMP_dCMP_dom"/>
</dbReference>
<dbReference type="InterPro" id="IPR016193">
    <property type="entry name" value="Cytidine_deaminase-like"/>
</dbReference>
<dbReference type="GO" id="GO:0055086">
    <property type="term" value="P:nucleobase-containing small molecule metabolic process"/>
    <property type="evidence" value="ECO:0007669"/>
    <property type="project" value="UniProtKB-ARBA"/>
</dbReference>
<gene>
    <name evidence="3" type="primary">cdd</name>
    <name evidence="3" type="ORF">NCTC11388_01194</name>
</gene>
<dbReference type="EMBL" id="UGYW01000002">
    <property type="protein sequence ID" value="SUJ02923.1"/>
    <property type="molecule type" value="Genomic_DNA"/>
</dbReference>
<dbReference type="InterPro" id="IPR050202">
    <property type="entry name" value="Cyt/Deoxycyt_deaminase"/>
</dbReference>
<evidence type="ECO:0000313" key="4">
    <source>
        <dbReference type="Proteomes" id="UP000254893"/>
    </source>
</evidence>
<protein>
    <submittedName>
        <fullName evidence="3">Cytidine deaminase</fullName>
        <ecNumber evidence="3">3.5.4.5</ecNumber>
    </submittedName>
</protein>
<dbReference type="EC" id="3.5.4.5" evidence="3"/>
<dbReference type="Pfam" id="PF00383">
    <property type="entry name" value="dCMP_cyt_deam_1"/>
    <property type="match status" value="1"/>
</dbReference>
<dbReference type="PROSITE" id="PS51747">
    <property type="entry name" value="CYT_DCMP_DEAMINASES_2"/>
    <property type="match status" value="1"/>
</dbReference>
<feature type="domain" description="CMP/dCMP-type deaminase" evidence="2">
    <location>
        <begin position="21"/>
        <end position="158"/>
    </location>
</feature>
<name>A0A380BLN9_SPHSI</name>
<keyword evidence="3" id="KW-0378">Hydrolase</keyword>
<dbReference type="PANTHER" id="PTHR11644:SF2">
    <property type="entry name" value="CYTIDINE DEAMINASE"/>
    <property type="match status" value="1"/>
</dbReference>
<dbReference type="Gene3D" id="3.40.140.10">
    <property type="entry name" value="Cytidine Deaminase, domain 2"/>
    <property type="match status" value="1"/>
</dbReference>
<dbReference type="Proteomes" id="UP000254893">
    <property type="component" value="Unassembled WGS sequence"/>
</dbReference>
<sequence>MRSIDLNITYEHYANIEELSETDKNLCEMAEKALESSYSPYSKFRVGTAIQLESGETFLGSNQENVAYPSGLCAERVALFSIGVMHPDGVIESMAITAQTNAFEITKPITSCGACLQVMAEFEMRQNRPIQVLFYCLNGEVLKVNGIKSLLPFVFVEDRLVTSL</sequence>
<evidence type="ECO:0000256" key="1">
    <source>
        <dbReference type="ARBA" id="ARBA00006576"/>
    </source>
</evidence>
<accession>A0A380BLN9</accession>